<dbReference type="SUPFAM" id="SSF117892">
    <property type="entry name" value="Band 7/SPFH domain"/>
    <property type="match status" value="1"/>
</dbReference>
<sequence length="322" mass="36565">MWFIIGIVIAIVTFLIQRSITYDVDTEHFRIVQEKRGIKTATRFIGFGVAAVIIILSLIRVVPAGHVGVQVLWGKVLMDATLSEGLQLVNPFVTLEMLSVRTQVYTMSIAPEEGAVRGRSDAISALTKDGLEIDMDLSIWFHLRKAKAAWVYQKIGKDYVEKIVRPASRTAIRNATVRYNAVEIYSEKRREVADEIDRQLRKDLEERGIALERVLLRNVKLPPKVKAAIEAKLEAEQEAQKMEFVLQKERKEAERKKVEAEGIAKAQNIIAQSLTGVRGARYLQWQYLRTLNNFAQSQNNTIIITPFDKSLTPNLFYNVAPK</sequence>
<dbReference type="PANTHER" id="PTHR23222">
    <property type="entry name" value="PROHIBITIN"/>
    <property type="match status" value="1"/>
</dbReference>
<evidence type="ECO:0000313" key="7">
    <source>
        <dbReference type="Proteomes" id="UP000268469"/>
    </source>
</evidence>
<dbReference type="PRINTS" id="PR00679">
    <property type="entry name" value="PROHIBITIN"/>
</dbReference>
<dbReference type="InterPro" id="IPR001107">
    <property type="entry name" value="Band_7"/>
</dbReference>
<gene>
    <name evidence="6" type="ORF">DRP53_10115</name>
</gene>
<protein>
    <submittedName>
        <fullName evidence="6">Prohibitin family protein</fullName>
    </submittedName>
</protein>
<evidence type="ECO:0000259" key="5">
    <source>
        <dbReference type="SMART" id="SM00244"/>
    </source>
</evidence>
<dbReference type="GO" id="GO:0016020">
    <property type="term" value="C:membrane"/>
    <property type="evidence" value="ECO:0007669"/>
    <property type="project" value="UniProtKB-SubCell"/>
</dbReference>
<dbReference type="Pfam" id="PF01145">
    <property type="entry name" value="Band_7"/>
    <property type="match status" value="1"/>
</dbReference>
<keyword evidence="2 4" id="KW-0472">Membrane</keyword>
<organism evidence="6 7">
    <name type="scientific">candidate division WOR-3 bacterium</name>
    <dbReference type="NCBI Taxonomy" id="2052148"/>
    <lineage>
        <taxon>Bacteria</taxon>
        <taxon>Bacteria division WOR-3</taxon>
    </lineage>
</organism>
<dbReference type="CDD" id="cd03401">
    <property type="entry name" value="SPFH_prohibitin"/>
    <property type="match status" value="1"/>
</dbReference>
<evidence type="ECO:0000256" key="3">
    <source>
        <dbReference type="SAM" id="Coils"/>
    </source>
</evidence>
<dbReference type="GO" id="GO:0007005">
    <property type="term" value="P:mitochondrion organization"/>
    <property type="evidence" value="ECO:0007669"/>
    <property type="project" value="TreeGrafter"/>
</dbReference>
<feature type="transmembrane region" description="Helical" evidence="4">
    <location>
        <begin position="45"/>
        <end position="62"/>
    </location>
</feature>
<evidence type="ECO:0000256" key="1">
    <source>
        <dbReference type="ARBA" id="ARBA00004370"/>
    </source>
</evidence>
<dbReference type="InterPro" id="IPR036013">
    <property type="entry name" value="Band_7/SPFH_dom_sf"/>
</dbReference>
<reference evidence="6 7" key="1">
    <citation type="submission" date="2018-06" db="EMBL/GenBank/DDBJ databases">
        <title>Extensive metabolic versatility and redundancy in microbially diverse, dynamic hydrothermal sediments.</title>
        <authorList>
            <person name="Dombrowski N."/>
            <person name="Teske A."/>
            <person name="Baker B.J."/>
        </authorList>
    </citation>
    <scope>NUCLEOTIDE SEQUENCE [LARGE SCALE GENOMIC DNA]</scope>
    <source>
        <strain evidence="6">B36_G15</strain>
    </source>
</reference>
<comment type="caution">
    <text evidence="6">The sequence shown here is derived from an EMBL/GenBank/DDBJ whole genome shotgun (WGS) entry which is preliminary data.</text>
</comment>
<dbReference type="InterPro" id="IPR000163">
    <property type="entry name" value="Prohibitin"/>
</dbReference>
<evidence type="ECO:0000256" key="4">
    <source>
        <dbReference type="SAM" id="Phobius"/>
    </source>
</evidence>
<proteinExistence type="predicted"/>
<keyword evidence="3" id="KW-0175">Coiled coil</keyword>
<dbReference type="Gene3D" id="3.30.479.30">
    <property type="entry name" value="Band 7 domain"/>
    <property type="match status" value="1"/>
</dbReference>
<evidence type="ECO:0000256" key="2">
    <source>
        <dbReference type="ARBA" id="ARBA00023136"/>
    </source>
</evidence>
<accession>A0A660SDI2</accession>
<feature type="coiled-coil region" evidence="3">
    <location>
        <begin position="232"/>
        <end position="261"/>
    </location>
</feature>
<comment type="subcellular location">
    <subcellularLocation>
        <location evidence="1">Membrane</location>
    </subcellularLocation>
</comment>
<dbReference type="AlphaFoldDB" id="A0A660SDI2"/>
<dbReference type="EMBL" id="QNBE01000135">
    <property type="protein sequence ID" value="RKX68723.1"/>
    <property type="molecule type" value="Genomic_DNA"/>
</dbReference>
<dbReference type="SMART" id="SM00244">
    <property type="entry name" value="PHB"/>
    <property type="match status" value="1"/>
</dbReference>
<feature type="domain" description="Band 7" evidence="5">
    <location>
        <begin position="57"/>
        <end position="233"/>
    </location>
</feature>
<dbReference type="PANTHER" id="PTHR23222:SF1">
    <property type="entry name" value="PROHIBITIN-2"/>
    <property type="match status" value="1"/>
</dbReference>
<name>A0A660SDI2_UNCW3</name>
<evidence type="ECO:0000313" key="6">
    <source>
        <dbReference type="EMBL" id="RKX68723.1"/>
    </source>
</evidence>
<keyword evidence="4" id="KW-0812">Transmembrane</keyword>
<keyword evidence="4" id="KW-1133">Transmembrane helix</keyword>
<dbReference type="Proteomes" id="UP000268469">
    <property type="component" value="Unassembled WGS sequence"/>
</dbReference>